<dbReference type="STRING" id="564608.C1MZK0"/>
<dbReference type="RefSeq" id="XP_003060967.1">
    <property type="nucleotide sequence ID" value="XM_003060921.1"/>
</dbReference>
<dbReference type="SUPFAM" id="SSF48371">
    <property type="entry name" value="ARM repeat"/>
    <property type="match status" value="1"/>
</dbReference>
<dbReference type="InterPro" id="IPR003164">
    <property type="entry name" value="Clathrin_a-adaptin_app_sub_C"/>
</dbReference>
<reference evidence="9 10" key="1">
    <citation type="journal article" date="2009" name="Science">
        <title>Green evolution and dynamic adaptations revealed by genomes of the marine picoeukaryotes Micromonas.</title>
        <authorList>
            <person name="Worden A.Z."/>
            <person name="Lee J.H."/>
            <person name="Mock T."/>
            <person name="Rouze P."/>
            <person name="Simmons M.P."/>
            <person name="Aerts A.L."/>
            <person name="Allen A.E."/>
            <person name="Cuvelier M.L."/>
            <person name="Derelle E."/>
            <person name="Everett M.V."/>
            <person name="Foulon E."/>
            <person name="Grimwood J."/>
            <person name="Gundlach H."/>
            <person name="Henrissat B."/>
            <person name="Napoli C."/>
            <person name="McDonald S.M."/>
            <person name="Parker M.S."/>
            <person name="Rombauts S."/>
            <person name="Salamov A."/>
            <person name="Von Dassow P."/>
            <person name="Badger J.H."/>
            <person name="Coutinho P.M."/>
            <person name="Demir E."/>
            <person name="Dubchak I."/>
            <person name="Gentemann C."/>
            <person name="Eikrem W."/>
            <person name="Gready J.E."/>
            <person name="John U."/>
            <person name="Lanier W."/>
            <person name="Lindquist E.A."/>
            <person name="Lucas S."/>
            <person name="Mayer K.F."/>
            <person name="Moreau H."/>
            <person name="Not F."/>
            <person name="Otillar R."/>
            <person name="Panaud O."/>
            <person name="Pangilinan J."/>
            <person name="Paulsen I."/>
            <person name="Piegu B."/>
            <person name="Poliakov A."/>
            <person name="Robbens S."/>
            <person name="Schmutz J."/>
            <person name="Toulza E."/>
            <person name="Wyss T."/>
            <person name="Zelensky A."/>
            <person name="Zhou K."/>
            <person name="Armbrust E.V."/>
            <person name="Bhattacharya D."/>
            <person name="Goodenough U.W."/>
            <person name="Van de Peer Y."/>
            <person name="Grigoriev I.V."/>
        </authorList>
    </citation>
    <scope>NUCLEOTIDE SEQUENCE [LARGE SCALE GENOMIC DNA]</scope>
    <source>
        <strain evidence="9 10">CCMP1545</strain>
    </source>
</reference>
<dbReference type="SMART" id="SM00809">
    <property type="entry name" value="Alpha_adaptinC2"/>
    <property type="match status" value="1"/>
</dbReference>
<dbReference type="OrthoDB" id="413467at2759"/>
<feature type="binding site" evidence="7">
    <location>
        <position position="60"/>
    </location>
    <ligand>
        <name>a 1,2-diacyl-sn-glycero-3-phospho-(1D-myo-inositol-3,4,5-trisphosphate)</name>
        <dbReference type="ChEBI" id="CHEBI:57836"/>
    </ligand>
</feature>
<dbReference type="InterPro" id="IPR008152">
    <property type="entry name" value="Clathrin_a/b/g-adaptin_app_Ig"/>
</dbReference>
<dbReference type="Gene3D" id="1.25.10.10">
    <property type="entry name" value="Leucine-rich Repeat Variant"/>
    <property type="match status" value="1"/>
</dbReference>
<comment type="subcellular location">
    <subcellularLocation>
        <location evidence="1">Membrane</location>
        <location evidence="1">Coated pit</location>
        <topology evidence="1">Peripheral membrane protein</topology>
        <orientation evidence="1">Cytoplasmic side</orientation>
    </subcellularLocation>
</comment>
<dbReference type="EMBL" id="GG663743">
    <property type="protein sequence ID" value="EEH54617.1"/>
    <property type="molecule type" value="Genomic_DNA"/>
</dbReference>
<dbReference type="Pfam" id="PF02883">
    <property type="entry name" value="Alpha_adaptinC2"/>
    <property type="match status" value="1"/>
</dbReference>
<dbReference type="OMA" id="ILYEDQY"/>
<sequence>MSKISLHTGLSTGGVAGLRGLNIFIQDVRNSKSKEAELERVEKELANIRSKFKNKGLSSYEKKKYVWKLLYIFMLGYEVDFGHMQVIGLISATKFAEKQVGYTATSVLLNETHEFLRLVINSVREDIIGRHESHQCLALSFVANVGGREFADSLAADVQVVLTNSAVRPIVRKKAALALLRLFRRNREILLPETFAQKMLNLLDERDLGILTGVISLLTGIVSHDYRGYEACIPKVCDVMNRLARNKDVPLDYLYYALPSPWLQVKCMRVLQYYPTPEDPEYRQAETDVIHQILTGTNMVRNVNKNNALHSVLFEAVNLANMLDLEDRTLLTESIETLGSFVEMEEPNIVYLGLQYLTKMVAPDTLEAIKQYESLVVTRLHHGDISIRRRALDLLYAMCDGNNAKQIVGHLLTYMITADFNIREELALKTAILAERYSGGSVQNKRWFLDVSLALIEKAGDYVSDAHWHRVVQIVTNAPELHEPAARESLARLRDGASHDMFVKLAAYLLGEFGHALAATERPSSYASILMAMHERVGTHAREIILSALAKMCMHAGSDEALRKMVGELFKADASTAAVELQQRAVEYYVMTNTKDYHATLRSVMDQMPEFPNRESKLEKNLEEAVGETADAAVVKRDRVAATATAVIAANRWRAGRGGGGGGGGGGATADANDVPTMGLADLLGGSSVPDALGGERGGGAAEPATATAGAMIDPLEAMMGAAAITPAAAGAGATMDPLEALMGGAPAAAPAAITPAAGALIDPLEAMMGGAPERPAAAPAASTYGGLDDLLGGGGGAPPPAPAPTDDVAAIMDPLAAAPAHRAPPPAPEPQHVAAAAAVVDPYAAAAPPPSVSATPAVAPTVNVAECLKKLRAADNGLLYEDPYIQIGVKSQWQGNQGRVMFYLGNKHDADLNQLELTLSSTPGLNARLAPAPPSLGSKKQVQVLLELAAASGYAGSPVVTLRYDVAGIGSVHQNLTTPYGAHKFLTPWAAPDAGAFFAKWHETTAAAQSVDVVTVSAEISSGGLPAIERALTSVNAHVLPGLDPNVNNVVAASTVTYSNGAECFALARVESDANNRAVFRVTVAASDRGTMEGVQAALYSQILAP</sequence>
<dbReference type="Proteomes" id="UP000001876">
    <property type="component" value="Unassembled WGS sequence"/>
</dbReference>
<dbReference type="GO" id="GO:0072583">
    <property type="term" value="P:clathrin-dependent endocytosis"/>
    <property type="evidence" value="ECO:0007669"/>
    <property type="project" value="InterPro"/>
</dbReference>
<feature type="binding site" evidence="7">
    <location>
        <begin position="19"/>
        <end position="20"/>
    </location>
    <ligand>
        <name>a 1,2-diacyl-sn-glycero-3-phospho-(1D-myo-inositol-3,4,5-trisphosphate)</name>
        <dbReference type="ChEBI" id="CHEBI:57836"/>
    </ligand>
</feature>
<dbReference type="GeneID" id="9686672"/>
<protein>
    <submittedName>
        <fullName evidence="9">Predicted protein</fullName>
    </submittedName>
</protein>
<proteinExistence type="predicted"/>
<name>C1MZK0_MICPC</name>
<keyword evidence="6" id="KW-0168">Coated pit</keyword>
<dbReference type="GO" id="GO:0035615">
    <property type="term" value="F:clathrin adaptor activity"/>
    <property type="evidence" value="ECO:0007669"/>
    <property type="project" value="InterPro"/>
</dbReference>
<feature type="binding site" evidence="7">
    <location>
        <begin position="64"/>
        <end position="68"/>
    </location>
    <ligand>
        <name>a 1,2-diacyl-sn-glycero-3-phospho-(1D-myo-inositol-3,4,5-trisphosphate)</name>
        <dbReference type="ChEBI" id="CHEBI:57836"/>
    </ligand>
</feature>
<dbReference type="KEGG" id="mpp:MICPUCDRAFT_60758"/>
<evidence type="ECO:0000256" key="4">
    <source>
        <dbReference type="ARBA" id="ARBA00022927"/>
    </source>
</evidence>
<dbReference type="InterPro" id="IPR017104">
    <property type="entry name" value="AP2_complex_asu"/>
</dbReference>
<dbReference type="InterPro" id="IPR012295">
    <property type="entry name" value="TBP_dom_sf"/>
</dbReference>
<keyword evidence="2" id="KW-0813">Transport</keyword>
<dbReference type="Gene3D" id="3.30.310.10">
    <property type="entry name" value="TATA-Binding Protein"/>
    <property type="match status" value="1"/>
</dbReference>
<dbReference type="InterPro" id="IPR016024">
    <property type="entry name" value="ARM-type_fold"/>
</dbReference>
<dbReference type="Gene3D" id="2.60.40.1230">
    <property type="match status" value="1"/>
</dbReference>
<dbReference type="InterPro" id="IPR011989">
    <property type="entry name" value="ARM-like"/>
</dbReference>
<accession>C1MZK0</accession>
<keyword evidence="4" id="KW-0653">Protein transport</keyword>
<dbReference type="GO" id="GO:0006886">
    <property type="term" value="P:intracellular protein transport"/>
    <property type="evidence" value="ECO:0007669"/>
    <property type="project" value="InterPro"/>
</dbReference>
<evidence type="ECO:0000313" key="9">
    <source>
        <dbReference type="EMBL" id="EEH54617.1"/>
    </source>
</evidence>
<keyword evidence="5" id="KW-0472">Membrane</keyword>
<feature type="domain" description="Clathrin adaptor alpha/beta/gamma-adaptin appendage Ig-like subdomain" evidence="8">
    <location>
        <begin position="870"/>
        <end position="980"/>
    </location>
</feature>
<dbReference type="Pfam" id="PF02296">
    <property type="entry name" value="Alpha_adaptin_C"/>
    <property type="match status" value="1"/>
</dbReference>
<keyword evidence="10" id="KW-1185">Reference proteome</keyword>
<evidence type="ECO:0000256" key="3">
    <source>
        <dbReference type="ARBA" id="ARBA00022583"/>
    </source>
</evidence>
<evidence type="ECO:0000256" key="5">
    <source>
        <dbReference type="ARBA" id="ARBA00023136"/>
    </source>
</evidence>
<dbReference type="SUPFAM" id="SSF49348">
    <property type="entry name" value="Clathrin adaptor appendage domain"/>
    <property type="match status" value="1"/>
</dbReference>
<dbReference type="AlphaFoldDB" id="C1MZK0"/>
<dbReference type="PIRSF" id="PIRSF037091">
    <property type="entry name" value="AP2_complex_alpha"/>
    <property type="match status" value="1"/>
</dbReference>
<dbReference type="SUPFAM" id="SSF55711">
    <property type="entry name" value="Subdomain of clathrin and coatomer appendage domain"/>
    <property type="match status" value="1"/>
</dbReference>
<feature type="binding site" evidence="7">
    <location>
        <position position="51"/>
    </location>
    <ligand>
        <name>a 1,2-diacyl-sn-glycero-3-phospho-(1D-myo-inositol-3,4,5-trisphosphate)</name>
        <dbReference type="ChEBI" id="CHEBI:57836"/>
    </ligand>
</feature>
<dbReference type="GO" id="GO:0030122">
    <property type="term" value="C:AP-2 adaptor complex"/>
    <property type="evidence" value="ECO:0007669"/>
    <property type="project" value="InterPro"/>
</dbReference>
<dbReference type="InterPro" id="IPR050840">
    <property type="entry name" value="Adaptor_Complx_Large_Subunit"/>
</dbReference>
<evidence type="ECO:0000256" key="6">
    <source>
        <dbReference type="ARBA" id="ARBA00023176"/>
    </source>
</evidence>
<evidence type="ECO:0000256" key="2">
    <source>
        <dbReference type="ARBA" id="ARBA00022448"/>
    </source>
</evidence>
<evidence type="ECO:0000256" key="1">
    <source>
        <dbReference type="ARBA" id="ARBA00004277"/>
    </source>
</evidence>
<evidence type="ECO:0000259" key="8">
    <source>
        <dbReference type="SMART" id="SM00809"/>
    </source>
</evidence>
<dbReference type="eggNOG" id="KOG1077">
    <property type="taxonomic scope" value="Eukaryota"/>
</dbReference>
<dbReference type="InterPro" id="IPR013041">
    <property type="entry name" value="Clathrin_app_Ig-like_sf"/>
</dbReference>
<gene>
    <name evidence="9" type="ORF">MICPUCDRAFT_60758</name>
</gene>
<evidence type="ECO:0000256" key="7">
    <source>
        <dbReference type="PIRSR" id="PIRSR037091-1"/>
    </source>
</evidence>
<evidence type="ECO:0000313" key="10">
    <source>
        <dbReference type="Proteomes" id="UP000001876"/>
    </source>
</evidence>
<organism evidence="10">
    <name type="scientific">Micromonas pusilla (strain CCMP1545)</name>
    <name type="common">Picoplanktonic green alga</name>
    <dbReference type="NCBI Taxonomy" id="564608"/>
    <lineage>
        <taxon>Eukaryota</taxon>
        <taxon>Viridiplantae</taxon>
        <taxon>Chlorophyta</taxon>
        <taxon>Mamiellophyceae</taxon>
        <taxon>Mamiellales</taxon>
        <taxon>Mamiellaceae</taxon>
        <taxon>Micromonas</taxon>
    </lineage>
</organism>
<dbReference type="Pfam" id="PF01602">
    <property type="entry name" value="Adaptin_N"/>
    <property type="match status" value="1"/>
</dbReference>
<dbReference type="InterPro" id="IPR009028">
    <property type="entry name" value="Coatomer/calthrin_app_sub_C"/>
</dbReference>
<dbReference type="PANTHER" id="PTHR22780">
    <property type="entry name" value="ADAPTIN, ALPHA/GAMMA/EPSILON"/>
    <property type="match status" value="1"/>
</dbReference>
<keyword evidence="3" id="KW-0254">Endocytosis</keyword>
<dbReference type="InterPro" id="IPR002553">
    <property type="entry name" value="Clathrin/coatomer_adapt-like_N"/>
</dbReference>